<evidence type="ECO:0000313" key="2">
    <source>
        <dbReference type="Proteomes" id="UP001144978"/>
    </source>
</evidence>
<organism evidence="1 2">
    <name type="scientific">Trametes sanguinea</name>
    <dbReference type="NCBI Taxonomy" id="158606"/>
    <lineage>
        <taxon>Eukaryota</taxon>
        <taxon>Fungi</taxon>
        <taxon>Dikarya</taxon>
        <taxon>Basidiomycota</taxon>
        <taxon>Agaricomycotina</taxon>
        <taxon>Agaricomycetes</taxon>
        <taxon>Polyporales</taxon>
        <taxon>Polyporaceae</taxon>
        <taxon>Trametes</taxon>
    </lineage>
</organism>
<protein>
    <submittedName>
        <fullName evidence="1">Uncharacterized protein</fullName>
    </submittedName>
</protein>
<dbReference type="EMBL" id="JANSHE010000281">
    <property type="protein sequence ID" value="KAJ3013245.1"/>
    <property type="molecule type" value="Genomic_DNA"/>
</dbReference>
<proteinExistence type="predicted"/>
<sequence>MRSEVLKECVFTALTDGHKYLDRLHLLVSGLQQLDDHQQDHVFPIEMGKLDAILFRPWKIQPNKEGHWPDYKDLEELKNMLEACRYAAKSDFCQLLAKKDASVTPISSLPPLPTAPRKPIRDALPHWRSQHAPEDDHRPIYNLGQPIRYKTELVFAPEGKVAFNTPHFKQEDNRIGGGFALENSMSGLFRRIASPSGAPPQRATFLSGDLSDSNLQTTTTLPDEVMEDFPPKEKTQDAMDRVGASPVMALLKAGHLMLPLTPVFDLV</sequence>
<keyword evidence="2" id="KW-1185">Reference proteome</keyword>
<accession>A0ACC1Q605</accession>
<comment type="caution">
    <text evidence="1">The sequence shown here is derived from an EMBL/GenBank/DDBJ whole genome shotgun (WGS) entry which is preliminary data.</text>
</comment>
<reference evidence="1" key="1">
    <citation type="submission" date="2022-08" db="EMBL/GenBank/DDBJ databases">
        <title>Genome Sequence of Pycnoporus sanguineus.</title>
        <authorList>
            <person name="Buettner E."/>
        </authorList>
    </citation>
    <scope>NUCLEOTIDE SEQUENCE</scope>
    <source>
        <strain evidence="1">CG-C14</strain>
    </source>
</reference>
<dbReference type="Proteomes" id="UP001144978">
    <property type="component" value="Unassembled WGS sequence"/>
</dbReference>
<name>A0ACC1Q605_9APHY</name>
<gene>
    <name evidence="1" type="ORF">NUW54_g1646</name>
</gene>
<evidence type="ECO:0000313" key="1">
    <source>
        <dbReference type="EMBL" id="KAJ3013245.1"/>
    </source>
</evidence>